<dbReference type="OrthoDB" id="7877183at2"/>
<protein>
    <submittedName>
        <fullName evidence="2">Uncharacterized protein</fullName>
    </submittedName>
</protein>
<sequence length="100" mass="11259">MTIERVLTLLQTRAETPERARELASMGYMQWLGSLPGCASYEEEAVRAWMRAQPFAGTDPAVAVFCDLLHQSIRRPAVPLDLPLPQPQRRGGARKRRLSI</sequence>
<dbReference type="Proteomes" id="UP000030960">
    <property type="component" value="Unassembled WGS sequence"/>
</dbReference>
<dbReference type="EMBL" id="JSUQ01000023">
    <property type="protein sequence ID" value="KHQ50681.1"/>
    <property type="molecule type" value="Genomic_DNA"/>
</dbReference>
<organism evidence="2 3">
    <name type="scientific">Mameliella alba</name>
    <dbReference type="NCBI Taxonomy" id="561184"/>
    <lineage>
        <taxon>Bacteria</taxon>
        <taxon>Pseudomonadati</taxon>
        <taxon>Pseudomonadota</taxon>
        <taxon>Alphaproteobacteria</taxon>
        <taxon>Rhodobacterales</taxon>
        <taxon>Roseobacteraceae</taxon>
        <taxon>Mameliella</taxon>
    </lineage>
</organism>
<accession>A0A225Q670</accession>
<feature type="compositionally biased region" description="Basic residues" evidence="1">
    <location>
        <begin position="91"/>
        <end position="100"/>
    </location>
</feature>
<dbReference type="RefSeq" id="WP_043145726.1">
    <property type="nucleotide sequence ID" value="NZ_AP022337.1"/>
</dbReference>
<evidence type="ECO:0000313" key="3">
    <source>
        <dbReference type="Proteomes" id="UP000030960"/>
    </source>
</evidence>
<proteinExistence type="predicted"/>
<reference evidence="2 3" key="1">
    <citation type="submission" date="2014-10" db="EMBL/GenBank/DDBJ databases">
        <title>Genome sequence of Ponticoccus sp. strain UMTAT08 isolated from clonal culture of toxic dinoflagellate Alexandrium tamiyavanichii.</title>
        <authorList>
            <person name="Gan H.Y."/>
            <person name="Muhd D.-D."/>
            <person name="Mohd Noor M.E."/>
            <person name="Yeong Y.S."/>
            <person name="Usup G."/>
        </authorList>
    </citation>
    <scope>NUCLEOTIDE SEQUENCE [LARGE SCALE GENOMIC DNA]</scope>
    <source>
        <strain evidence="2 3">UMTAT08</strain>
    </source>
</reference>
<comment type="caution">
    <text evidence="2">The sequence shown here is derived from an EMBL/GenBank/DDBJ whole genome shotgun (WGS) entry which is preliminary data.</text>
</comment>
<dbReference type="AlphaFoldDB" id="A0A0B3S1Z2"/>
<evidence type="ECO:0000313" key="2">
    <source>
        <dbReference type="EMBL" id="KHQ50681.1"/>
    </source>
</evidence>
<gene>
    <name evidence="2" type="ORF">OA50_04750</name>
</gene>
<keyword evidence="3" id="KW-1185">Reference proteome</keyword>
<feature type="region of interest" description="Disordered" evidence="1">
    <location>
        <begin position="80"/>
        <end position="100"/>
    </location>
</feature>
<accession>A0A0B3S1Z2</accession>
<name>A0A0B3S1Z2_9RHOB</name>
<evidence type="ECO:0000256" key="1">
    <source>
        <dbReference type="SAM" id="MobiDB-lite"/>
    </source>
</evidence>